<evidence type="ECO:0000313" key="1">
    <source>
        <dbReference type="EMBL" id="OGN06832.1"/>
    </source>
</evidence>
<proteinExistence type="predicted"/>
<comment type="caution">
    <text evidence="1">The sequence shown here is derived from an EMBL/GenBank/DDBJ whole genome shotgun (WGS) entry which is preliminary data.</text>
</comment>
<evidence type="ECO:0000313" key="2">
    <source>
        <dbReference type="Proteomes" id="UP000176834"/>
    </source>
</evidence>
<sequence>METNESNEEFPFQMLFYYSNQMSKLPADKFTWKDLYMIRGVILVCEFYAKERAEKKLLEKACFWWNQLAEHWNSKNYDQKFEFIEIKESVTKEVAALAIRPKLSLNAYDRKYLRSLRIRWEENEEDKDEDDGA</sequence>
<dbReference type="AlphaFoldDB" id="A0A1F8F118"/>
<reference evidence="1 2" key="1">
    <citation type="journal article" date="2016" name="Nat. Commun.">
        <title>Thousands of microbial genomes shed light on interconnected biogeochemical processes in an aquifer system.</title>
        <authorList>
            <person name="Anantharaman K."/>
            <person name="Brown C.T."/>
            <person name="Hug L.A."/>
            <person name="Sharon I."/>
            <person name="Castelle C.J."/>
            <person name="Probst A.J."/>
            <person name="Thomas B.C."/>
            <person name="Singh A."/>
            <person name="Wilkins M.J."/>
            <person name="Karaoz U."/>
            <person name="Brodie E.L."/>
            <person name="Williams K.H."/>
            <person name="Hubbard S.S."/>
            <person name="Banfield J.F."/>
        </authorList>
    </citation>
    <scope>NUCLEOTIDE SEQUENCE [LARGE SCALE GENOMIC DNA]</scope>
</reference>
<accession>A0A1F8F118</accession>
<protein>
    <submittedName>
        <fullName evidence="1">Uncharacterized protein</fullName>
    </submittedName>
</protein>
<gene>
    <name evidence="1" type="ORF">A3B86_02960</name>
</gene>
<name>A0A1F8F118_9BACT</name>
<dbReference type="EMBL" id="MGJN01000014">
    <property type="protein sequence ID" value="OGN06832.1"/>
    <property type="molecule type" value="Genomic_DNA"/>
</dbReference>
<dbReference type="Proteomes" id="UP000176834">
    <property type="component" value="Unassembled WGS sequence"/>
</dbReference>
<organism evidence="1 2">
    <name type="scientific">Candidatus Yanofskybacteria bacterium RIFCSPHIGHO2_02_FULL_38_22b</name>
    <dbReference type="NCBI Taxonomy" id="1802673"/>
    <lineage>
        <taxon>Bacteria</taxon>
        <taxon>Candidatus Yanofskyibacteriota</taxon>
    </lineage>
</organism>